<name>A0A4R7HYP0_9ACTN</name>
<dbReference type="InterPro" id="IPR029063">
    <property type="entry name" value="SAM-dependent_MTases_sf"/>
</dbReference>
<dbReference type="Proteomes" id="UP000294558">
    <property type="component" value="Unassembled WGS sequence"/>
</dbReference>
<evidence type="ECO:0000256" key="2">
    <source>
        <dbReference type="ARBA" id="ARBA00022679"/>
    </source>
</evidence>
<dbReference type="Gene3D" id="3.40.50.150">
    <property type="entry name" value="Vaccinia Virus protein VP39"/>
    <property type="match status" value="1"/>
</dbReference>
<reference evidence="4 5" key="1">
    <citation type="submission" date="2019-03" db="EMBL/GenBank/DDBJ databases">
        <title>Sequencing the genomes of 1000 actinobacteria strains.</title>
        <authorList>
            <person name="Klenk H.-P."/>
        </authorList>
    </citation>
    <scope>NUCLEOTIDE SEQUENCE [LARGE SCALE GENOMIC DNA]</scope>
    <source>
        <strain evidence="4 5">DSM 18936</strain>
    </source>
</reference>
<feature type="domain" description="Methyltransferase small" evidence="3">
    <location>
        <begin position="32"/>
        <end position="196"/>
    </location>
</feature>
<dbReference type="EMBL" id="SOAU01000001">
    <property type="protein sequence ID" value="TDT16342.1"/>
    <property type="molecule type" value="Genomic_DNA"/>
</dbReference>
<dbReference type="AlphaFoldDB" id="A0A4R7HYP0"/>
<gene>
    <name evidence="4" type="ORF">BDK89_1926</name>
</gene>
<accession>A0A4R7HYP0</accession>
<dbReference type="InterPro" id="IPR007848">
    <property type="entry name" value="Small_mtfrase_dom"/>
</dbReference>
<sequence>MLPTVSHYWSENPEVASSTETVDVALPDVAFSMLTDRGVFSHGHLDTGTSLLLREAPAPPHVGHLLDLGCGAGPIALAMAKRSPGATVWAVDTNERARALTSANAERNGVANLRTAAPDDVADDLEFTAIWSNPPIRIGKAALHELLLTWLPRLAPDGQAVLVVQKHLGADSLQRWLGEQGFPTDRIASKAGFRLLRTVRG</sequence>
<proteinExistence type="predicted"/>
<dbReference type="GO" id="GO:0032259">
    <property type="term" value="P:methylation"/>
    <property type="evidence" value="ECO:0007669"/>
    <property type="project" value="UniProtKB-KW"/>
</dbReference>
<dbReference type="SUPFAM" id="SSF53335">
    <property type="entry name" value="S-adenosyl-L-methionine-dependent methyltransferases"/>
    <property type="match status" value="1"/>
</dbReference>
<keyword evidence="2 4" id="KW-0808">Transferase</keyword>
<evidence type="ECO:0000313" key="5">
    <source>
        <dbReference type="Proteomes" id="UP000294558"/>
    </source>
</evidence>
<dbReference type="InterPro" id="IPR046977">
    <property type="entry name" value="RsmC/RlmG"/>
</dbReference>
<evidence type="ECO:0000259" key="3">
    <source>
        <dbReference type="Pfam" id="PF05175"/>
    </source>
</evidence>
<dbReference type="PANTHER" id="PTHR47816:SF4">
    <property type="entry name" value="RIBOSOMAL RNA SMALL SUBUNIT METHYLTRANSFERASE C"/>
    <property type="match status" value="1"/>
</dbReference>
<comment type="caution">
    <text evidence="4">The sequence shown here is derived from an EMBL/GenBank/DDBJ whole genome shotgun (WGS) entry which is preliminary data.</text>
</comment>
<dbReference type="GO" id="GO:0008757">
    <property type="term" value="F:S-adenosylmethionine-dependent methyltransferase activity"/>
    <property type="evidence" value="ECO:0007669"/>
    <property type="project" value="InterPro"/>
</dbReference>
<protein>
    <submittedName>
        <fullName evidence="4">Methyltransferase family protein</fullName>
    </submittedName>
</protein>
<keyword evidence="5" id="KW-1185">Reference proteome</keyword>
<dbReference type="CDD" id="cd02440">
    <property type="entry name" value="AdoMet_MTases"/>
    <property type="match status" value="1"/>
</dbReference>
<dbReference type="Pfam" id="PF05175">
    <property type="entry name" value="MTS"/>
    <property type="match status" value="1"/>
</dbReference>
<evidence type="ECO:0000256" key="1">
    <source>
        <dbReference type="ARBA" id="ARBA00022603"/>
    </source>
</evidence>
<evidence type="ECO:0000313" key="4">
    <source>
        <dbReference type="EMBL" id="TDT16342.1"/>
    </source>
</evidence>
<keyword evidence="1 4" id="KW-0489">Methyltransferase</keyword>
<dbReference type="PANTHER" id="PTHR47816">
    <property type="entry name" value="RIBOSOMAL RNA SMALL SUBUNIT METHYLTRANSFERASE C"/>
    <property type="match status" value="1"/>
</dbReference>
<organism evidence="4 5">
    <name type="scientific">Ilumatobacter fluminis</name>
    <dbReference type="NCBI Taxonomy" id="467091"/>
    <lineage>
        <taxon>Bacteria</taxon>
        <taxon>Bacillati</taxon>
        <taxon>Actinomycetota</taxon>
        <taxon>Acidimicrobiia</taxon>
        <taxon>Acidimicrobiales</taxon>
        <taxon>Ilumatobacteraceae</taxon>
        <taxon>Ilumatobacter</taxon>
    </lineage>
</organism>